<evidence type="ECO:0000259" key="2">
    <source>
        <dbReference type="Pfam" id="PF07985"/>
    </source>
</evidence>
<organism evidence="3 4">
    <name type="scientific">Camellia sinensis</name>
    <name type="common">Tea plant</name>
    <name type="synonym">Thea sinensis</name>
    <dbReference type="NCBI Taxonomy" id="4442"/>
    <lineage>
        <taxon>Eukaryota</taxon>
        <taxon>Viridiplantae</taxon>
        <taxon>Streptophyta</taxon>
        <taxon>Embryophyta</taxon>
        <taxon>Tracheophyta</taxon>
        <taxon>Spermatophyta</taxon>
        <taxon>Magnoliopsida</taxon>
        <taxon>eudicotyledons</taxon>
        <taxon>Gunneridae</taxon>
        <taxon>Pentapetalae</taxon>
        <taxon>asterids</taxon>
        <taxon>Ericales</taxon>
        <taxon>Theaceae</taxon>
        <taxon>Camellia</taxon>
    </lineage>
</organism>
<evidence type="ECO:0000313" key="3">
    <source>
        <dbReference type="EMBL" id="KAF5953273.1"/>
    </source>
</evidence>
<comment type="similarity">
    <text evidence="1">Belongs to the SRR1 family.</text>
</comment>
<gene>
    <name evidence="3" type="ORF">HYC85_011217</name>
</gene>
<evidence type="ECO:0000256" key="1">
    <source>
        <dbReference type="ARBA" id="ARBA00009856"/>
    </source>
</evidence>
<dbReference type="AlphaFoldDB" id="A0A7J7HKA6"/>
<reference evidence="3 4" key="2">
    <citation type="submission" date="2020-07" db="EMBL/GenBank/DDBJ databases">
        <title>Genome assembly of wild tea tree DASZ reveals pedigree and selection history of tea varieties.</title>
        <authorList>
            <person name="Zhang W."/>
        </authorList>
    </citation>
    <scope>NUCLEOTIDE SEQUENCE [LARGE SCALE GENOMIC DNA]</scope>
    <source>
        <strain evidence="4">cv. G240</strain>
        <tissue evidence="3">Leaf</tissue>
    </source>
</reference>
<feature type="domain" description="SRR1-like" evidence="2">
    <location>
        <begin position="133"/>
        <end position="270"/>
    </location>
</feature>
<dbReference type="Pfam" id="PF07985">
    <property type="entry name" value="SRR1"/>
    <property type="match status" value="1"/>
</dbReference>
<accession>A0A7J7HKA6</accession>
<reference evidence="4" key="1">
    <citation type="journal article" date="2020" name="Nat. Commun.">
        <title>Genome assembly of wild tea tree DASZ reveals pedigree and selection history of tea varieties.</title>
        <authorList>
            <person name="Zhang W."/>
            <person name="Zhang Y."/>
            <person name="Qiu H."/>
            <person name="Guo Y."/>
            <person name="Wan H."/>
            <person name="Zhang X."/>
            <person name="Scossa F."/>
            <person name="Alseekh S."/>
            <person name="Zhang Q."/>
            <person name="Wang P."/>
            <person name="Xu L."/>
            <person name="Schmidt M.H."/>
            <person name="Jia X."/>
            <person name="Li D."/>
            <person name="Zhu A."/>
            <person name="Guo F."/>
            <person name="Chen W."/>
            <person name="Ni D."/>
            <person name="Usadel B."/>
            <person name="Fernie A.R."/>
            <person name="Wen W."/>
        </authorList>
    </citation>
    <scope>NUCLEOTIDE SEQUENCE [LARGE SCALE GENOMIC DNA]</scope>
    <source>
        <strain evidence="4">cv. G240</strain>
    </source>
</reference>
<dbReference type="Proteomes" id="UP000593564">
    <property type="component" value="Unassembled WGS sequence"/>
</dbReference>
<dbReference type="InterPro" id="IPR040044">
    <property type="entry name" value="SRR1L"/>
</dbReference>
<proteinExistence type="inferred from homology"/>
<comment type="caution">
    <text evidence="3">The sequence shown here is derived from an EMBL/GenBank/DDBJ whole genome shotgun (WGS) entry which is preliminary data.</text>
</comment>
<dbReference type="PANTHER" id="PTHR28626">
    <property type="entry name" value="SRR1-LIKE PROTEIN"/>
    <property type="match status" value="1"/>
</dbReference>
<name>A0A7J7HKA6_CAMSI</name>
<dbReference type="GO" id="GO:0005737">
    <property type="term" value="C:cytoplasm"/>
    <property type="evidence" value="ECO:0007669"/>
    <property type="project" value="TreeGrafter"/>
</dbReference>
<evidence type="ECO:0000313" key="4">
    <source>
        <dbReference type="Proteomes" id="UP000593564"/>
    </source>
</evidence>
<protein>
    <recommendedName>
        <fullName evidence="2">SRR1-like domain-containing protein</fullName>
    </recommendedName>
</protein>
<dbReference type="PANTHER" id="PTHR28626:SF3">
    <property type="entry name" value="SRR1-LIKE PROTEIN"/>
    <property type="match status" value="1"/>
</dbReference>
<sequence length="386" mass="43973">MELRSNSKNKKKVPNAKISIWIRIIDCMDKTTLLIAMAASTKTLTVEKPNPTGDWTIVLPRRGKKQRRNLKSQILEQEQPWVPIDHEVDSDRELKLMQKMRVCMKKVETSLFFSTFMDQTRSPQILDRLSRLLGSEPKMNMVIYGIGSIESYDPPRFQLSLAILMKKMFSWIGDLEVFDPILSGTETRVLESLGCSVLSVNEQGRRQALKPTLFFMPHCEAELYDNLLQANWRSDMLNRIILFGNSFETYEQYGSVFKNSNVVNLRKHILAVRRFTKEFGIKTREKVVERQREEKKGGIGIRIQCGNQSVSAAPTLKSFDPPNQNPKSQVDCFGSVSGGYFRELWELCGGGEVAGEGGVERECGGEDGSALQREKGRERLVLGFYQ</sequence>
<dbReference type="EMBL" id="JACBKZ010000004">
    <property type="protein sequence ID" value="KAF5953273.1"/>
    <property type="molecule type" value="Genomic_DNA"/>
</dbReference>
<dbReference type="GO" id="GO:0005634">
    <property type="term" value="C:nucleus"/>
    <property type="evidence" value="ECO:0007669"/>
    <property type="project" value="TreeGrafter"/>
</dbReference>
<keyword evidence="4" id="KW-1185">Reference proteome</keyword>
<dbReference type="InterPro" id="IPR012942">
    <property type="entry name" value="SRR1-like"/>
</dbReference>